<accession>B7KIB8</accession>
<evidence type="ECO:0000313" key="3">
    <source>
        <dbReference type="Proteomes" id="UP000002384"/>
    </source>
</evidence>
<dbReference type="STRING" id="65393.PCC7424_5257"/>
<sequence>MKVFLETERLILRYLTEADGDNLFQLDQDPQVMYFINGGQPTDYEIIKNKVLPRFLAYYEKYENLGTWGVVEKKTQNFLGWILFRPACEFIFASELNLAEDAEIELGYRLCQSSWGKGYATEGSKALINKGFRELNVKKVCAFALERNKASRRVMEKSGLKIDREFMFTEQQLPYFKEEVDRKGVKYALTQEDFLKINKT</sequence>
<gene>
    <name evidence="2" type="ordered locus">PCC7424_5257</name>
</gene>
<keyword evidence="3" id="KW-1185">Reference proteome</keyword>
<dbReference type="Proteomes" id="UP000002384">
    <property type="component" value="Chromosome"/>
</dbReference>
<proteinExistence type="predicted"/>
<dbReference type="InterPro" id="IPR016181">
    <property type="entry name" value="Acyl_CoA_acyltransferase"/>
</dbReference>
<dbReference type="OrthoDB" id="9785602at2"/>
<name>B7KIB8_GLOC7</name>
<dbReference type="RefSeq" id="WP_015957183.1">
    <property type="nucleotide sequence ID" value="NC_011729.1"/>
</dbReference>
<dbReference type="InterPro" id="IPR000182">
    <property type="entry name" value="GNAT_dom"/>
</dbReference>
<dbReference type="Pfam" id="PF13302">
    <property type="entry name" value="Acetyltransf_3"/>
    <property type="match status" value="1"/>
</dbReference>
<dbReference type="PANTHER" id="PTHR43792:SF1">
    <property type="entry name" value="N-ACETYLTRANSFERASE DOMAIN-CONTAINING PROTEIN"/>
    <property type="match status" value="1"/>
</dbReference>
<dbReference type="KEGG" id="cyc:PCC7424_5257"/>
<dbReference type="PANTHER" id="PTHR43792">
    <property type="entry name" value="GNAT FAMILY, PUTATIVE (AFU_ORTHOLOGUE AFUA_3G00765)-RELATED-RELATED"/>
    <property type="match status" value="1"/>
</dbReference>
<dbReference type="InterPro" id="IPR051531">
    <property type="entry name" value="N-acetyltransferase"/>
</dbReference>
<dbReference type="EMBL" id="CP001291">
    <property type="protein sequence ID" value="ACK73605.1"/>
    <property type="molecule type" value="Genomic_DNA"/>
</dbReference>
<dbReference type="HOGENOM" id="CLU_013985_3_1_3"/>
<keyword evidence="2" id="KW-0808">Transferase</keyword>
<dbReference type="eggNOG" id="COG1670">
    <property type="taxonomic scope" value="Bacteria"/>
</dbReference>
<organism evidence="2 3">
    <name type="scientific">Gloeothece citriformis (strain PCC 7424)</name>
    <name type="common">Cyanothece sp. (strain PCC 7424)</name>
    <dbReference type="NCBI Taxonomy" id="65393"/>
    <lineage>
        <taxon>Bacteria</taxon>
        <taxon>Bacillati</taxon>
        <taxon>Cyanobacteriota</taxon>
        <taxon>Cyanophyceae</taxon>
        <taxon>Oscillatoriophycideae</taxon>
        <taxon>Chroococcales</taxon>
        <taxon>Aphanothecaceae</taxon>
        <taxon>Gloeothece</taxon>
        <taxon>Gloeothece citriformis</taxon>
    </lineage>
</organism>
<feature type="domain" description="N-acetyltransferase" evidence="1">
    <location>
        <begin position="9"/>
        <end position="161"/>
    </location>
</feature>
<evidence type="ECO:0000259" key="1">
    <source>
        <dbReference type="Pfam" id="PF13302"/>
    </source>
</evidence>
<dbReference type="AlphaFoldDB" id="B7KIB8"/>
<dbReference type="Gene3D" id="3.40.630.30">
    <property type="match status" value="1"/>
</dbReference>
<protein>
    <submittedName>
        <fullName evidence="2">Acetyltransferase, putative</fullName>
    </submittedName>
</protein>
<dbReference type="GO" id="GO:0016747">
    <property type="term" value="F:acyltransferase activity, transferring groups other than amino-acyl groups"/>
    <property type="evidence" value="ECO:0007669"/>
    <property type="project" value="InterPro"/>
</dbReference>
<dbReference type="SUPFAM" id="SSF55729">
    <property type="entry name" value="Acyl-CoA N-acyltransferases (Nat)"/>
    <property type="match status" value="1"/>
</dbReference>
<evidence type="ECO:0000313" key="2">
    <source>
        <dbReference type="EMBL" id="ACK73605.1"/>
    </source>
</evidence>
<reference evidence="3" key="1">
    <citation type="journal article" date="2011" name="MBio">
        <title>Novel metabolic attributes of the genus Cyanothece, comprising a group of unicellular nitrogen-fixing Cyanobacteria.</title>
        <authorList>
            <person name="Bandyopadhyay A."/>
            <person name="Elvitigala T."/>
            <person name="Welsh E."/>
            <person name="Stockel J."/>
            <person name="Liberton M."/>
            <person name="Min H."/>
            <person name="Sherman L.A."/>
            <person name="Pakrasi H.B."/>
        </authorList>
    </citation>
    <scope>NUCLEOTIDE SEQUENCE [LARGE SCALE GENOMIC DNA]</scope>
    <source>
        <strain evidence="3">PCC 7424</strain>
    </source>
</reference>